<keyword evidence="5 10" id="KW-0812">Transmembrane</keyword>
<organism evidence="15 16">
    <name type="scientific">Purpureocillium lilacinum</name>
    <name type="common">Paecilomyces lilacinus</name>
    <dbReference type="NCBI Taxonomy" id="33203"/>
    <lineage>
        <taxon>Eukaryota</taxon>
        <taxon>Fungi</taxon>
        <taxon>Dikarya</taxon>
        <taxon>Ascomycota</taxon>
        <taxon>Pezizomycotina</taxon>
        <taxon>Sordariomycetes</taxon>
        <taxon>Hypocreomycetidae</taxon>
        <taxon>Hypocreales</taxon>
        <taxon>Ophiocordycipitaceae</taxon>
        <taxon>Purpureocillium</taxon>
    </lineage>
</organism>
<dbReference type="GO" id="GO:0050291">
    <property type="term" value="F:sphingosine N-acyltransferase activity"/>
    <property type="evidence" value="ECO:0007669"/>
    <property type="project" value="InterPro"/>
</dbReference>
<protein>
    <recommendedName>
        <fullName evidence="17">TLC domain-containing protein</fullName>
    </recommendedName>
</protein>
<evidence type="ECO:0000256" key="1">
    <source>
        <dbReference type="ARBA" id="ARBA00004141"/>
    </source>
</evidence>
<dbReference type="SUPFAM" id="SSF54001">
    <property type="entry name" value="Cysteine proteinases"/>
    <property type="match status" value="1"/>
</dbReference>
<comment type="subcellular location">
    <subcellularLocation>
        <location evidence="1">Membrane</location>
        <topology evidence="1">Multi-pass membrane protein</topology>
    </subcellularLocation>
</comment>
<dbReference type="Pfam" id="PF02902">
    <property type="entry name" value="Peptidase_C48"/>
    <property type="match status" value="1"/>
</dbReference>
<dbReference type="GO" id="GO:0000338">
    <property type="term" value="P:protein deneddylation"/>
    <property type="evidence" value="ECO:0007669"/>
    <property type="project" value="UniProtKB-ARBA"/>
</dbReference>
<evidence type="ECO:0000313" key="15">
    <source>
        <dbReference type="EMBL" id="PWI71610.1"/>
    </source>
</evidence>
<dbReference type="PROSITE" id="PS50600">
    <property type="entry name" value="ULP_PROTEASE"/>
    <property type="match status" value="1"/>
</dbReference>
<dbReference type="SMART" id="SM00724">
    <property type="entry name" value="TLC"/>
    <property type="match status" value="1"/>
</dbReference>
<dbReference type="Proteomes" id="UP000245956">
    <property type="component" value="Unassembled WGS sequence"/>
</dbReference>
<dbReference type="Pfam" id="PF03798">
    <property type="entry name" value="TRAM_LAG1_CLN8"/>
    <property type="match status" value="1"/>
</dbReference>
<feature type="transmembrane region" description="Helical" evidence="12">
    <location>
        <begin position="491"/>
        <end position="509"/>
    </location>
</feature>
<evidence type="ECO:0000256" key="5">
    <source>
        <dbReference type="ARBA" id="ARBA00022692"/>
    </source>
</evidence>
<feature type="compositionally biased region" description="Low complexity" evidence="11">
    <location>
        <begin position="1394"/>
        <end position="1412"/>
    </location>
</feature>
<dbReference type="InterPro" id="IPR038765">
    <property type="entry name" value="Papain-like_cys_pep_sf"/>
</dbReference>
<feature type="compositionally biased region" description="Low complexity" evidence="11">
    <location>
        <begin position="1284"/>
        <end position="1294"/>
    </location>
</feature>
<feature type="compositionally biased region" description="Pro residues" evidence="11">
    <location>
        <begin position="1295"/>
        <end position="1308"/>
    </location>
</feature>
<dbReference type="InterPro" id="IPR006634">
    <property type="entry name" value="TLC-dom"/>
</dbReference>
<feature type="region of interest" description="Disordered" evidence="11">
    <location>
        <begin position="1386"/>
        <end position="1420"/>
    </location>
</feature>
<feature type="compositionally biased region" description="Low complexity" evidence="11">
    <location>
        <begin position="1265"/>
        <end position="1276"/>
    </location>
</feature>
<evidence type="ECO:0000256" key="8">
    <source>
        <dbReference type="ARBA" id="ARBA00022989"/>
    </source>
</evidence>
<gene>
    <name evidence="15" type="ORF">PCL_11704</name>
</gene>
<dbReference type="GO" id="GO:0008234">
    <property type="term" value="F:cysteine-type peptidase activity"/>
    <property type="evidence" value="ECO:0007669"/>
    <property type="project" value="UniProtKB-KW"/>
</dbReference>
<comment type="caution">
    <text evidence="15">The sequence shown here is derived from an EMBL/GenBank/DDBJ whole genome shotgun (WGS) entry which is preliminary data.</text>
</comment>
<evidence type="ECO:0000256" key="12">
    <source>
        <dbReference type="SAM" id="Phobius"/>
    </source>
</evidence>
<keyword evidence="6" id="KW-0378">Hydrolase</keyword>
<feature type="domain" description="Ubiquitin-like protease family profile" evidence="13">
    <location>
        <begin position="1489"/>
        <end position="1650"/>
    </location>
</feature>
<evidence type="ECO:0000256" key="7">
    <source>
        <dbReference type="ARBA" id="ARBA00022807"/>
    </source>
</evidence>
<dbReference type="InterPro" id="IPR016439">
    <property type="entry name" value="Lag1/Lac1-like"/>
</dbReference>
<feature type="region of interest" description="Disordered" evidence="11">
    <location>
        <begin position="728"/>
        <end position="775"/>
    </location>
</feature>
<feature type="transmembrane region" description="Helical" evidence="12">
    <location>
        <begin position="695"/>
        <end position="715"/>
    </location>
</feature>
<keyword evidence="9 10" id="KW-0472">Membrane</keyword>
<dbReference type="Gene3D" id="3.40.395.10">
    <property type="entry name" value="Adenoviral Proteinase, Chain A"/>
    <property type="match status" value="1"/>
</dbReference>
<evidence type="ECO:0000256" key="10">
    <source>
        <dbReference type="PROSITE-ProRule" id="PRU00205"/>
    </source>
</evidence>
<feature type="domain" description="TLC" evidence="14">
    <location>
        <begin position="486"/>
        <end position="723"/>
    </location>
</feature>
<sequence length="1714" mass="186002">MLDMEQASCRSCATRPWGACRCAVAFCDLSRPPLDALQYRRCIWHLLYLKSASPYLGLPSSATHPVPLGNPARCYSSSIPPARNSPKENARRCETRQDKTPLPAITACPRFAAEANLRLPLRPVCARLPSRLSPPGGVPPRQAVQAPESITTTTHHHHPGTHTDSGSDTARHHTHTHTHGAGANELHINPWIHCRRADKHPSVPIRRRSSVLPHLSISIHATWAGGLTAFLASGVRALFLFCAASNRVPSSRARPSCIALLFVGAATEGTYSTRTDEPLEVGSPARTQQSCAHNLERGAVDKYPFASELPGLDSLLSLFNPGLSIPSPFNPSDIRLGHGPRLAERLTARQRTTMDEFTGIVSQPLAEAARVLVAKGRARRFSSGAAMKPEGLATWFLENQTRIAFNLLSLLCLSHVCLPRSRPYTSQFFSLSGHNPSTGKYATSTGDLCFVAFCVVLLTGLRAGAIDYLLEPLGRRWGISKSKVVTRFAEQAWLVIFCGVSGPVGFWLYRASPYYMSMTALWTDWPDRELGGPMKAYFLAQLAFWIQQIVVVNIEKRRSDHWQMVWHHVVTVMLVGGSYAYHQTKVGNLIMVLMDTVELFLPLAKCLKYLERRTACDVTFVVFMLWWFVARHVIFMRICWSIYADMPRGIPPACYAGGMDGLRGPLAVPDDWSHLVEPFYRAEGIVCWYDGVRFAFLYCLLFLQVLLMMWFVLIVRVAVRALKGRAVEDDRSDDEDGGTGEGEGERHDGKGNGGKNGGNANGSANGRGEHEGVGEVRSGESRTFWGGWGAGGGVGVGPVAQRGRRSEVLLLRAADGRARQRLDGYPYYMTYEKDGLDVAAGIEERWLPSITVTAVGDVPPVCGWALGSLGWPSSLELAPAMGRTSTDCWFISHWFRGACGHWASERAAAIPDCHPDLRQIVMLAPPLQSSDLCSSSSIIADDSVPTTTSPPSPQNFTTMGRFLGVPSRGARLSGAAAGSWDALGPALEPGGKGLDCHCQQAPRGGLSSAGSVIGGRHPRQAGGQGAAGRGPIPARLKRGAAGGPACWAGMLALACDETSTGQLEAPQQAVTGTLQTAGMNSLGQAILSEPLAIVYCGARPHSRPSCQPSLCPPACPPAALQHQLPPPFPPDSSSQPAHVFLHLSSPAHRHPSSIRILAPPRNLFASSRSQRHLCLFICSYTSFLFASFTSLPKTVALLPAAALAASKAPSDAASSEASSSSPFGCGCSARAPLPPRASLLSSQQAPPHIRRRPRARPQVERGPPKQKGQAKANAAKARTEFTHASRPSSRFPPRFSAPPGPEKGPCPPGTSHTDDDGSHRFHGLSFIRKRRRPESSGSGSGSGSPSSSGSDDSLIFPAAGPAPSSATENPTRAQAHDYEAAGALDHHHSAGGLDSATTTTTTATTSDADAASESTGKMPFRQRMARHFGESACLARARKTRALAHIFIPLAPVAAPSRPKSMRSAMDRLTFAILRQLSPEKQYLSYYDVCLTVEDVKMLKNDWLTDNNIAFWEEYLERETLSRYPQAHIVLLRPSMSFLLMKEHDTKSVKAALPDFNKVTHVFMPINDNTNPSLPEGGSHWSLLLISVLDGLAFHYDSMGGVNVQEAHLATRKFGEIMNRRFRFINLDDTPQQENGSDCGVFVCLLMRHLLVKRLLSANAREKVSMSMSGKMVDSSGGRKEMLRIIENLRKEGERRRSRSASPFTNNKTPPRIE</sequence>
<evidence type="ECO:0008006" key="17">
    <source>
        <dbReference type="Google" id="ProtNLM"/>
    </source>
</evidence>
<feature type="region of interest" description="Disordered" evidence="11">
    <location>
        <begin position="77"/>
        <end position="98"/>
    </location>
</feature>
<evidence type="ECO:0000256" key="3">
    <source>
        <dbReference type="ARBA" id="ARBA00009808"/>
    </source>
</evidence>
<evidence type="ECO:0000259" key="14">
    <source>
        <dbReference type="PROSITE" id="PS50922"/>
    </source>
</evidence>
<dbReference type="PANTHER" id="PTHR12560:SF0">
    <property type="entry name" value="LD18904P"/>
    <property type="match status" value="1"/>
</dbReference>
<feature type="region of interest" description="Disordered" evidence="11">
    <location>
        <begin position="1235"/>
        <end position="1372"/>
    </location>
</feature>
<accession>A0A2U3EAW3</accession>
<feature type="region of interest" description="Disordered" evidence="11">
    <location>
        <begin position="1689"/>
        <end position="1714"/>
    </location>
</feature>
<feature type="compositionally biased region" description="Basic and acidic residues" evidence="11">
    <location>
        <begin position="85"/>
        <end position="98"/>
    </location>
</feature>
<comment type="similarity">
    <text evidence="2">Belongs to the peptidase C48 family.</text>
</comment>
<feature type="transmembrane region" description="Helical" evidence="12">
    <location>
        <begin position="564"/>
        <end position="582"/>
    </location>
</feature>
<dbReference type="PROSITE" id="PS50922">
    <property type="entry name" value="TLC"/>
    <property type="match status" value="1"/>
</dbReference>
<dbReference type="PANTHER" id="PTHR12560">
    <property type="entry name" value="LONGEVITY ASSURANCE FACTOR 1 LAG1"/>
    <property type="match status" value="1"/>
</dbReference>
<feature type="compositionally biased region" description="Low complexity" evidence="11">
    <location>
        <begin position="1343"/>
        <end position="1353"/>
    </location>
</feature>
<evidence type="ECO:0000313" key="16">
    <source>
        <dbReference type="Proteomes" id="UP000245956"/>
    </source>
</evidence>
<feature type="region of interest" description="Disordered" evidence="11">
    <location>
        <begin position="132"/>
        <end position="184"/>
    </location>
</feature>
<dbReference type="InterPro" id="IPR003653">
    <property type="entry name" value="Peptidase_C48_C"/>
</dbReference>
<dbReference type="FunFam" id="3.40.395.10:FF:000008">
    <property type="entry name" value="Ulp1 protease family protein"/>
    <property type="match status" value="1"/>
</dbReference>
<comment type="similarity">
    <text evidence="3">Belongs to the sphingosine N-acyltransferase family.</text>
</comment>
<evidence type="ECO:0000259" key="13">
    <source>
        <dbReference type="PROSITE" id="PS50600"/>
    </source>
</evidence>
<reference evidence="15 16" key="1">
    <citation type="journal article" date="2016" name="Front. Microbiol.">
        <title>Genome and transcriptome sequences reveal the specific parasitism of the nematophagous Purpureocillium lilacinum 36-1.</title>
        <authorList>
            <person name="Xie J."/>
            <person name="Li S."/>
            <person name="Mo C."/>
            <person name="Xiao X."/>
            <person name="Peng D."/>
            <person name="Wang G."/>
            <person name="Xiao Y."/>
        </authorList>
    </citation>
    <scope>NUCLEOTIDE SEQUENCE [LARGE SCALE GENOMIC DNA]</scope>
    <source>
        <strain evidence="15 16">36-1</strain>
    </source>
</reference>
<dbReference type="GO" id="GO:0046513">
    <property type="term" value="P:ceramide biosynthetic process"/>
    <property type="evidence" value="ECO:0007669"/>
    <property type="project" value="InterPro"/>
</dbReference>
<dbReference type="GO" id="GO:0019784">
    <property type="term" value="F:deNEDDylase activity"/>
    <property type="evidence" value="ECO:0007669"/>
    <property type="project" value="UniProtKB-ARBA"/>
</dbReference>
<keyword evidence="7" id="KW-0788">Thiol protease</keyword>
<dbReference type="EMBL" id="LCWV01000007">
    <property type="protein sequence ID" value="PWI71610.1"/>
    <property type="molecule type" value="Genomic_DNA"/>
</dbReference>
<feature type="compositionally biased region" description="Polar residues" evidence="11">
    <location>
        <begin position="1700"/>
        <end position="1714"/>
    </location>
</feature>
<keyword evidence="4" id="KW-0645">Protease</keyword>
<proteinExistence type="inferred from homology"/>
<evidence type="ECO:0000256" key="4">
    <source>
        <dbReference type="ARBA" id="ARBA00022670"/>
    </source>
</evidence>
<feature type="transmembrane region" description="Helical" evidence="12">
    <location>
        <begin position="450"/>
        <end position="470"/>
    </location>
</feature>
<evidence type="ECO:0000256" key="11">
    <source>
        <dbReference type="SAM" id="MobiDB-lite"/>
    </source>
</evidence>
<feature type="compositionally biased region" description="Gly residues" evidence="11">
    <location>
        <begin position="751"/>
        <end position="760"/>
    </location>
</feature>
<evidence type="ECO:0000256" key="2">
    <source>
        <dbReference type="ARBA" id="ARBA00005234"/>
    </source>
</evidence>
<name>A0A2U3EAW3_PURLI</name>
<evidence type="ECO:0000256" key="6">
    <source>
        <dbReference type="ARBA" id="ARBA00022801"/>
    </source>
</evidence>
<keyword evidence="8 12" id="KW-1133">Transmembrane helix</keyword>
<feature type="transmembrane region" description="Helical" evidence="12">
    <location>
        <begin position="619"/>
        <end position="643"/>
    </location>
</feature>
<dbReference type="GO" id="GO:0016020">
    <property type="term" value="C:membrane"/>
    <property type="evidence" value="ECO:0007669"/>
    <property type="project" value="UniProtKB-SubCell"/>
</dbReference>
<dbReference type="GO" id="GO:0006508">
    <property type="term" value="P:proteolysis"/>
    <property type="evidence" value="ECO:0007669"/>
    <property type="project" value="UniProtKB-KW"/>
</dbReference>
<evidence type="ECO:0000256" key="9">
    <source>
        <dbReference type="ARBA" id="ARBA00023136"/>
    </source>
</evidence>